<dbReference type="OrthoDB" id="129343at2"/>
<dbReference type="InterPro" id="IPR037401">
    <property type="entry name" value="SnoaL-like"/>
</dbReference>
<dbReference type="EMBL" id="CP023777">
    <property type="protein sequence ID" value="ATL49891.1"/>
    <property type="molecule type" value="Genomic_DNA"/>
</dbReference>
<sequence>MTLTFCACNQDRIPAEDTVNTHSALINEYFDNFNQHDWKSMAAMYSDTAAFKDPSLGQGLVYQTHEQIIHKYTALQQGIPDVNDTIINMYPSGDDYMIVEFISRGTLPDSTTFTLPICSIFKIENGKITNDFTYYNNSGEK</sequence>
<organism evidence="2 3">
    <name type="scientific">Chitinophaga caeni</name>
    <dbReference type="NCBI Taxonomy" id="2029983"/>
    <lineage>
        <taxon>Bacteria</taxon>
        <taxon>Pseudomonadati</taxon>
        <taxon>Bacteroidota</taxon>
        <taxon>Chitinophagia</taxon>
        <taxon>Chitinophagales</taxon>
        <taxon>Chitinophagaceae</taxon>
        <taxon>Chitinophaga</taxon>
    </lineage>
</organism>
<protein>
    <recommendedName>
        <fullName evidence="1">SnoaL-like domain-containing protein</fullName>
    </recommendedName>
</protein>
<dbReference type="Proteomes" id="UP000220133">
    <property type="component" value="Chromosome"/>
</dbReference>
<name>A0A291R162_9BACT</name>
<evidence type="ECO:0000259" key="1">
    <source>
        <dbReference type="Pfam" id="PF12680"/>
    </source>
</evidence>
<dbReference type="KEGG" id="cbae:COR50_14890"/>
<dbReference type="SUPFAM" id="SSF54427">
    <property type="entry name" value="NTF2-like"/>
    <property type="match status" value="1"/>
</dbReference>
<feature type="domain" description="SnoaL-like" evidence="1">
    <location>
        <begin position="27"/>
        <end position="129"/>
    </location>
</feature>
<gene>
    <name evidence="2" type="ORF">COR50_14890</name>
</gene>
<evidence type="ECO:0000313" key="2">
    <source>
        <dbReference type="EMBL" id="ATL49891.1"/>
    </source>
</evidence>
<proteinExistence type="predicted"/>
<reference evidence="2 3" key="1">
    <citation type="submission" date="2017-10" db="EMBL/GenBank/DDBJ databases">
        <title>Paenichitinophaga pekingensis gen. nov., sp. nov., isolated from activated sludge.</title>
        <authorList>
            <person name="Jin D."/>
            <person name="Kong X."/>
            <person name="Deng Y."/>
            <person name="Bai Z."/>
        </authorList>
    </citation>
    <scope>NUCLEOTIDE SEQUENCE [LARGE SCALE GENOMIC DNA]</scope>
    <source>
        <strain evidence="2 3">13</strain>
    </source>
</reference>
<dbReference type="Gene3D" id="3.10.450.50">
    <property type="match status" value="1"/>
</dbReference>
<dbReference type="AlphaFoldDB" id="A0A291R162"/>
<accession>A0A291R162</accession>
<evidence type="ECO:0000313" key="3">
    <source>
        <dbReference type="Proteomes" id="UP000220133"/>
    </source>
</evidence>
<dbReference type="InterPro" id="IPR032710">
    <property type="entry name" value="NTF2-like_dom_sf"/>
</dbReference>
<dbReference type="Pfam" id="PF12680">
    <property type="entry name" value="SnoaL_2"/>
    <property type="match status" value="1"/>
</dbReference>
<keyword evidence="3" id="KW-1185">Reference proteome</keyword>